<organism evidence="3 4">
    <name type="scientific">Sphingomonas qilianensis</name>
    <dbReference type="NCBI Taxonomy" id="1736690"/>
    <lineage>
        <taxon>Bacteria</taxon>
        <taxon>Pseudomonadati</taxon>
        <taxon>Pseudomonadota</taxon>
        <taxon>Alphaproteobacteria</taxon>
        <taxon>Sphingomonadales</taxon>
        <taxon>Sphingomonadaceae</taxon>
        <taxon>Sphingomonas</taxon>
    </lineage>
</organism>
<keyword evidence="1" id="KW-0732">Signal</keyword>
<evidence type="ECO:0000313" key="3">
    <source>
        <dbReference type="EMBL" id="MEN2786141.1"/>
    </source>
</evidence>
<dbReference type="Proteomes" id="UP001404104">
    <property type="component" value="Unassembled WGS sequence"/>
</dbReference>
<name>A0ABU9XQP9_9SPHN</name>
<accession>A0ABU9XQP9</accession>
<evidence type="ECO:0000256" key="1">
    <source>
        <dbReference type="SAM" id="SignalP"/>
    </source>
</evidence>
<protein>
    <submittedName>
        <fullName evidence="3">Magnesium transporter</fullName>
    </submittedName>
</protein>
<dbReference type="EMBL" id="JBDIMF010000002">
    <property type="protein sequence ID" value="MEN2786141.1"/>
    <property type="molecule type" value="Genomic_DNA"/>
</dbReference>
<evidence type="ECO:0000313" key="4">
    <source>
        <dbReference type="Proteomes" id="UP001404104"/>
    </source>
</evidence>
<reference evidence="3 4" key="1">
    <citation type="submission" date="2024-05" db="EMBL/GenBank/DDBJ databases">
        <authorList>
            <person name="Liu Q."/>
            <person name="Xin Y.-H."/>
        </authorList>
    </citation>
    <scope>NUCLEOTIDE SEQUENCE [LARGE SCALE GENOMIC DNA]</scope>
    <source>
        <strain evidence="3 4">CGMCC 1.15349</strain>
    </source>
</reference>
<feature type="chain" id="PRO_5047300226" evidence="1">
    <location>
        <begin position="30"/>
        <end position="222"/>
    </location>
</feature>
<sequence>MTPPAIPPRASWFALARRPSLLAMTAGFAGLAALANAVAAGTGPEQTRMGASIQDSLGARDHAVAQQKRALELRELAARAAEARLKASVVARRPAPAPAIAAAPAPAAIVAPNPLPGEPGQAFEDLARIYQTMKPARAAPIFERLDLDVQLQIARRMRERSTALILSNMSSNAAVRLSMALAGYRVRPAPEAVSVPAATGPIRRPVATVRPVGGAHAPDGMR</sequence>
<dbReference type="SUPFAM" id="SSF158791">
    <property type="entry name" value="MgtE N-terminal domain-like"/>
    <property type="match status" value="1"/>
</dbReference>
<feature type="domain" description="Magnesium transporter MgtE intracellular" evidence="2">
    <location>
        <begin position="125"/>
        <end position="180"/>
    </location>
</feature>
<evidence type="ECO:0000259" key="2">
    <source>
        <dbReference type="Pfam" id="PF03448"/>
    </source>
</evidence>
<dbReference type="RefSeq" id="WP_345863944.1">
    <property type="nucleotide sequence ID" value="NZ_JBDIMF010000002.1"/>
</dbReference>
<dbReference type="InterPro" id="IPR006668">
    <property type="entry name" value="Mg_transptr_MgtE_intracell_dom"/>
</dbReference>
<gene>
    <name evidence="3" type="ORF">ABC969_06855</name>
</gene>
<keyword evidence="4" id="KW-1185">Reference proteome</keyword>
<feature type="signal peptide" evidence="1">
    <location>
        <begin position="1"/>
        <end position="29"/>
    </location>
</feature>
<comment type="caution">
    <text evidence="3">The sequence shown here is derived from an EMBL/GenBank/DDBJ whole genome shotgun (WGS) entry which is preliminary data.</text>
</comment>
<proteinExistence type="predicted"/>
<dbReference type="Pfam" id="PF03448">
    <property type="entry name" value="MgtE_N"/>
    <property type="match status" value="1"/>
</dbReference>